<dbReference type="EMBL" id="JACEIK010000809">
    <property type="protein sequence ID" value="MCD7462535.1"/>
    <property type="molecule type" value="Genomic_DNA"/>
</dbReference>
<evidence type="ECO:0000313" key="2">
    <source>
        <dbReference type="EMBL" id="MCD7462535.1"/>
    </source>
</evidence>
<evidence type="ECO:0000313" key="3">
    <source>
        <dbReference type="Proteomes" id="UP000823775"/>
    </source>
</evidence>
<gene>
    <name evidence="2" type="ORF">HAX54_048720</name>
</gene>
<reference evidence="2 3" key="1">
    <citation type="journal article" date="2021" name="BMC Genomics">
        <title>Datura genome reveals duplications of psychoactive alkaloid biosynthetic genes and high mutation rate following tissue culture.</title>
        <authorList>
            <person name="Rajewski A."/>
            <person name="Carter-House D."/>
            <person name="Stajich J."/>
            <person name="Litt A."/>
        </authorList>
    </citation>
    <scope>NUCLEOTIDE SEQUENCE [LARGE SCALE GENOMIC DNA]</scope>
    <source>
        <strain evidence="2">AR-01</strain>
    </source>
</reference>
<sequence length="159" mass="17457">MEPVVAYVFEIDLGIDSRVEHSQATEAQPSTSDTPVAPQLTLLIEHMPDMIKRAIDKALAHVRVKIHDLEHRVSEIEGIGAREALAVLKPDMSKPNLSIFDALLPEDEDFEDERVETGEEDPEDDHMVGAGLNSRAPAGEESETTETTTLAQSEEAKDS</sequence>
<proteinExistence type="predicted"/>
<feature type="compositionally biased region" description="Acidic residues" evidence="1">
    <location>
        <begin position="104"/>
        <end position="124"/>
    </location>
</feature>
<keyword evidence="3" id="KW-1185">Reference proteome</keyword>
<protein>
    <submittedName>
        <fullName evidence="2">Uncharacterized protein</fullName>
    </submittedName>
</protein>
<accession>A0ABS8SUV3</accession>
<organism evidence="2 3">
    <name type="scientific">Datura stramonium</name>
    <name type="common">Jimsonweed</name>
    <name type="synonym">Common thornapple</name>
    <dbReference type="NCBI Taxonomy" id="4076"/>
    <lineage>
        <taxon>Eukaryota</taxon>
        <taxon>Viridiplantae</taxon>
        <taxon>Streptophyta</taxon>
        <taxon>Embryophyta</taxon>
        <taxon>Tracheophyta</taxon>
        <taxon>Spermatophyta</taxon>
        <taxon>Magnoliopsida</taxon>
        <taxon>eudicotyledons</taxon>
        <taxon>Gunneridae</taxon>
        <taxon>Pentapetalae</taxon>
        <taxon>asterids</taxon>
        <taxon>lamiids</taxon>
        <taxon>Solanales</taxon>
        <taxon>Solanaceae</taxon>
        <taxon>Solanoideae</taxon>
        <taxon>Datureae</taxon>
        <taxon>Datura</taxon>
    </lineage>
</organism>
<dbReference type="Proteomes" id="UP000823775">
    <property type="component" value="Unassembled WGS sequence"/>
</dbReference>
<name>A0ABS8SUV3_DATST</name>
<comment type="caution">
    <text evidence="2">The sequence shown here is derived from an EMBL/GenBank/DDBJ whole genome shotgun (WGS) entry which is preliminary data.</text>
</comment>
<feature type="region of interest" description="Disordered" evidence="1">
    <location>
        <begin position="104"/>
        <end position="159"/>
    </location>
</feature>
<evidence type="ECO:0000256" key="1">
    <source>
        <dbReference type="SAM" id="MobiDB-lite"/>
    </source>
</evidence>